<protein>
    <submittedName>
        <fullName evidence="1">Uncharacterized protein</fullName>
    </submittedName>
</protein>
<proteinExistence type="predicted"/>
<dbReference type="OrthoDB" id="2320332at2759"/>
<evidence type="ECO:0000313" key="2">
    <source>
        <dbReference type="Proteomes" id="UP000054166"/>
    </source>
</evidence>
<dbReference type="AlphaFoldDB" id="A0A0C3FVF9"/>
<keyword evidence="2" id="KW-1185">Reference proteome</keyword>
<reference evidence="1 2" key="1">
    <citation type="submission" date="2014-04" db="EMBL/GenBank/DDBJ databases">
        <authorList>
            <consortium name="DOE Joint Genome Institute"/>
            <person name="Kuo A."/>
            <person name="Tarkka M."/>
            <person name="Buscot F."/>
            <person name="Kohler A."/>
            <person name="Nagy L.G."/>
            <person name="Floudas D."/>
            <person name="Copeland A."/>
            <person name="Barry K.W."/>
            <person name="Cichocki N."/>
            <person name="Veneault-Fourrey C."/>
            <person name="LaButti K."/>
            <person name="Lindquist E.A."/>
            <person name="Lipzen A."/>
            <person name="Lundell T."/>
            <person name="Morin E."/>
            <person name="Murat C."/>
            <person name="Sun H."/>
            <person name="Tunlid A."/>
            <person name="Henrissat B."/>
            <person name="Grigoriev I.V."/>
            <person name="Hibbett D.S."/>
            <person name="Martin F."/>
            <person name="Nordberg H.P."/>
            <person name="Cantor M.N."/>
            <person name="Hua S.X."/>
        </authorList>
    </citation>
    <scope>NUCLEOTIDE SEQUENCE [LARGE SCALE GENOMIC DNA]</scope>
    <source>
        <strain evidence="1 2">F 1598</strain>
    </source>
</reference>
<organism evidence="1 2">
    <name type="scientific">Piloderma croceum (strain F 1598)</name>
    <dbReference type="NCBI Taxonomy" id="765440"/>
    <lineage>
        <taxon>Eukaryota</taxon>
        <taxon>Fungi</taxon>
        <taxon>Dikarya</taxon>
        <taxon>Basidiomycota</taxon>
        <taxon>Agaricomycotina</taxon>
        <taxon>Agaricomycetes</taxon>
        <taxon>Agaricomycetidae</taxon>
        <taxon>Atheliales</taxon>
        <taxon>Atheliaceae</taxon>
        <taxon>Piloderma</taxon>
    </lineage>
</organism>
<dbReference type="Proteomes" id="UP000054166">
    <property type="component" value="Unassembled WGS sequence"/>
</dbReference>
<dbReference type="InParanoid" id="A0A0C3FVF9"/>
<reference evidence="2" key="2">
    <citation type="submission" date="2015-01" db="EMBL/GenBank/DDBJ databases">
        <title>Evolutionary Origins and Diversification of the Mycorrhizal Mutualists.</title>
        <authorList>
            <consortium name="DOE Joint Genome Institute"/>
            <consortium name="Mycorrhizal Genomics Consortium"/>
            <person name="Kohler A."/>
            <person name="Kuo A."/>
            <person name="Nagy L.G."/>
            <person name="Floudas D."/>
            <person name="Copeland A."/>
            <person name="Barry K.W."/>
            <person name="Cichocki N."/>
            <person name="Veneault-Fourrey C."/>
            <person name="LaButti K."/>
            <person name="Lindquist E.A."/>
            <person name="Lipzen A."/>
            <person name="Lundell T."/>
            <person name="Morin E."/>
            <person name="Murat C."/>
            <person name="Riley R."/>
            <person name="Ohm R."/>
            <person name="Sun H."/>
            <person name="Tunlid A."/>
            <person name="Henrissat B."/>
            <person name="Grigoriev I.V."/>
            <person name="Hibbett D.S."/>
            <person name="Martin F."/>
        </authorList>
    </citation>
    <scope>NUCLEOTIDE SEQUENCE [LARGE SCALE GENOMIC DNA]</scope>
    <source>
        <strain evidence="2">F 1598</strain>
    </source>
</reference>
<sequence length="147" mass="16949">MEKCYKPQSFSPHCEILEEGGSGMKRVVTFNGRMEGCKATEILTYHGQTTVEFFYSHLFTMLTGRLLSDKDRHSHNRNGVLHDDYWRRRAQPLPDFHFRRRNSRGSGRHNGGATEGSSLLGKLLPQFPAQSVRYGLWFEKGVVTCRR</sequence>
<dbReference type="EMBL" id="KN832977">
    <property type="protein sequence ID" value="KIM88445.1"/>
    <property type="molecule type" value="Genomic_DNA"/>
</dbReference>
<dbReference type="HOGENOM" id="CLU_1768796_0_0_1"/>
<name>A0A0C3FVF9_PILCF</name>
<accession>A0A0C3FVF9</accession>
<evidence type="ECO:0000313" key="1">
    <source>
        <dbReference type="EMBL" id="KIM88445.1"/>
    </source>
</evidence>
<gene>
    <name evidence="1" type="ORF">PILCRDRAFT_256990</name>
</gene>